<organism evidence="5 6">
    <name type="scientific">Aphanomyces astaci</name>
    <name type="common">Crayfish plague agent</name>
    <dbReference type="NCBI Taxonomy" id="112090"/>
    <lineage>
        <taxon>Eukaryota</taxon>
        <taxon>Sar</taxon>
        <taxon>Stramenopiles</taxon>
        <taxon>Oomycota</taxon>
        <taxon>Saprolegniomycetes</taxon>
        <taxon>Saprolegniales</taxon>
        <taxon>Verrucalvaceae</taxon>
        <taxon>Aphanomyces</taxon>
    </lineage>
</organism>
<dbReference type="AlphaFoldDB" id="A0A397CTW9"/>
<accession>A0A397CTW9</accession>
<dbReference type="GO" id="GO:0016887">
    <property type="term" value="F:ATP hydrolysis activity"/>
    <property type="evidence" value="ECO:0007669"/>
    <property type="project" value="InterPro"/>
</dbReference>
<name>A0A397CTW9_APHAT</name>
<dbReference type="VEuPathDB" id="FungiDB:H257_19137"/>
<dbReference type="GO" id="GO:0005524">
    <property type="term" value="F:ATP binding"/>
    <property type="evidence" value="ECO:0007669"/>
    <property type="project" value="InterPro"/>
</dbReference>
<feature type="compositionally biased region" description="Low complexity" evidence="2">
    <location>
        <begin position="253"/>
        <end position="265"/>
    </location>
</feature>
<dbReference type="PANTHER" id="PTHR19211:SF14">
    <property type="entry name" value="ATP-BINDING CASSETTE SUB-FAMILY F MEMBER 1"/>
    <property type="match status" value="1"/>
</dbReference>
<dbReference type="Gene3D" id="3.40.50.300">
    <property type="entry name" value="P-loop containing nucleotide triphosphate hydrolases"/>
    <property type="match status" value="1"/>
</dbReference>
<feature type="chain" id="PRO_5017216597" description="ABC transporter domain-containing protein" evidence="3">
    <location>
        <begin position="24"/>
        <end position="737"/>
    </location>
</feature>
<keyword evidence="1" id="KW-0677">Repeat</keyword>
<feature type="region of interest" description="Disordered" evidence="2">
    <location>
        <begin position="216"/>
        <end position="269"/>
    </location>
</feature>
<feature type="region of interest" description="Disordered" evidence="2">
    <location>
        <begin position="311"/>
        <end position="387"/>
    </location>
</feature>
<evidence type="ECO:0000313" key="6">
    <source>
        <dbReference type="Proteomes" id="UP000266643"/>
    </source>
</evidence>
<reference evidence="5 6" key="1">
    <citation type="submission" date="2018-08" db="EMBL/GenBank/DDBJ databases">
        <title>Aphanomyces genome sequencing and annotation.</title>
        <authorList>
            <person name="Minardi D."/>
            <person name="Oidtmann B."/>
            <person name="Van Der Giezen M."/>
            <person name="Studholme D.J."/>
        </authorList>
    </citation>
    <scope>NUCLEOTIDE SEQUENCE [LARGE SCALE GENOMIC DNA]</scope>
    <source>
        <strain evidence="5 6">D2</strain>
    </source>
</reference>
<feature type="compositionally biased region" description="Polar residues" evidence="2">
    <location>
        <begin position="364"/>
        <end position="381"/>
    </location>
</feature>
<evidence type="ECO:0000256" key="3">
    <source>
        <dbReference type="SAM" id="SignalP"/>
    </source>
</evidence>
<comment type="caution">
    <text evidence="5">The sequence shown here is derived from an EMBL/GenBank/DDBJ whole genome shotgun (WGS) entry which is preliminary data.</text>
</comment>
<protein>
    <recommendedName>
        <fullName evidence="4">ABC transporter domain-containing protein</fullName>
    </recommendedName>
</protein>
<evidence type="ECO:0000259" key="4">
    <source>
        <dbReference type="Pfam" id="PF00005"/>
    </source>
</evidence>
<evidence type="ECO:0000256" key="2">
    <source>
        <dbReference type="SAM" id="MobiDB-lite"/>
    </source>
</evidence>
<evidence type="ECO:0000256" key="1">
    <source>
        <dbReference type="ARBA" id="ARBA00022737"/>
    </source>
</evidence>
<dbReference type="SUPFAM" id="SSF52540">
    <property type="entry name" value="P-loop containing nucleoside triphosphate hydrolases"/>
    <property type="match status" value="1"/>
</dbReference>
<dbReference type="Proteomes" id="UP000266643">
    <property type="component" value="Unassembled WGS sequence"/>
</dbReference>
<feature type="compositionally biased region" description="Low complexity" evidence="2">
    <location>
        <begin position="322"/>
        <end position="346"/>
    </location>
</feature>
<dbReference type="Pfam" id="PF00005">
    <property type="entry name" value="ABC_tran"/>
    <property type="match status" value="1"/>
</dbReference>
<evidence type="ECO:0000313" key="5">
    <source>
        <dbReference type="EMBL" id="RHY49552.1"/>
    </source>
</evidence>
<dbReference type="PRINTS" id="PR01217">
    <property type="entry name" value="PRICHEXTENSN"/>
</dbReference>
<feature type="compositionally biased region" description="Polar residues" evidence="2">
    <location>
        <begin position="236"/>
        <end position="252"/>
    </location>
</feature>
<keyword evidence="3" id="KW-0732">Signal</keyword>
<feature type="compositionally biased region" description="Low complexity" evidence="2">
    <location>
        <begin position="354"/>
        <end position="363"/>
    </location>
</feature>
<dbReference type="PANTHER" id="PTHR19211">
    <property type="entry name" value="ATP-BINDING TRANSPORT PROTEIN-RELATED"/>
    <property type="match status" value="1"/>
</dbReference>
<gene>
    <name evidence="5" type="ORF">DYB30_011058</name>
</gene>
<sequence>MKSTAFLTPVALIMAMMVQDASAHGRLLVPPHRGYMGKLPQFSGLVPINFGDHGLNAGGIGQTRGGKHGICGDRYSGKRLHETGGEFAKFPQLREKVIGACYAPGSTMDLQVQITANHKGYFEFGLCKLNSLNDKETEDCFKTLVQPNGEKDWQLPAGNKVFKMQYMLPDGVSCDGDSHCVLRWHYVGWNNPDVGIDGQEQFWNCADIYVSNTCGSSPSPSSSQSTPSTYTPSTSKPAMTNDSKPTAPSSNADTPVTTDTPPSTSGAPHPVDPQCGGCTNCYFAGNNACFIGWSKEQCDSTGWYKWCGAGSSNPPPSPSNAPNPSTASSANPSTTSSRKPSTTSSPKPSPTSSPKPSHTCSPKRTPSSIPSTTKQPTLSPSPGTPGVDKKVSWNWFASSTTDCDASLSKDTLNRGLYIGGENIPADCGKTASFTYDGRTVIATYAWRTTGGQGYNELSPQAFAQLLGSNANAANFNSATDFQAAIKDPGHSAAASSSGAVSSVITARSQQDRFHLATIDHHDHNIHLRQVGLSIGNRELLVDAELKLESGVHYGLVGRNGTGKSTLLQALGDGLFEGISSHVHVMYVHQLFHVDIDSPERLSVVDVLLCGDKQRLSRQHMMDLLEAGLESQTVHQTLKQLDYEAIDAARAKMERVAIKRSGLRGLTARNKLLALEHQLVEAKALWDDAVQQRTSSGVDSDEDIVAANNWLESLYAQDDLSSEARAREILVDIGKYGL</sequence>
<dbReference type="InterPro" id="IPR050611">
    <property type="entry name" value="ABCF"/>
</dbReference>
<feature type="signal peptide" evidence="3">
    <location>
        <begin position="1"/>
        <end position="23"/>
    </location>
</feature>
<feature type="compositionally biased region" description="Low complexity" evidence="2">
    <location>
        <begin position="216"/>
        <end position="235"/>
    </location>
</feature>
<dbReference type="InterPro" id="IPR027417">
    <property type="entry name" value="P-loop_NTPase"/>
</dbReference>
<dbReference type="EMBL" id="QUTD01007576">
    <property type="protein sequence ID" value="RHY49552.1"/>
    <property type="molecule type" value="Genomic_DNA"/>
</dbReference>
<proteinExistence type="predicted"/>
<dbReference type="VEuPathDB" id="FungiDB:H257_18208"/>
<dbReference type="InterPro" id="IPR003439">
    <property type="entry name" value="ABC_transporter-like_ATP-bd"/>
</dbReference>
<feature type="domain" description="ABC transporter" evidence="4">
    <location>
        <begin position="542"/>
        <end position="571"/>
    </location>
</feature>